<proteinExistence type="inferred from homology"/>
<dbReference type="EMBL" id="JAPWDQ010000008">
    <property type="protein sequence ID" value="KAJ5483080.1"/>
    <property type="molecule type" value="Genomic_DNA"/>
</dbReference>
<evidence type="ECO:0008006" key="4">
    <source>
        <dbReference type="Google" id="ProtNLM"/>
    </source>
</evidence>
<dbReference type="GO" id="GO:0004061">
    <property type="term" value="F:arylformamidase activity"/>
    <property type="evidence" value="ECO:0007669"/>
    <property type="project" value="InterPro"/>
</dbReference>
<organism evidence="2 3">
    <name type="scientific">Penicillium diatomitis</name>
    <dbReference type="NCBI Taxonomy" id="2819901"/>
    <lineage>
        <taxon>Eukaryota</taxon>
        <taxon>Fungi</taxon>
        <taxon>Dikarya</taxon>
        <taxon>Ascomycota</taxon>
        <taxon>Pezizomycotina</taxon>
        <taxon>Eurotiomycetes</taxon>
        <taxon>Eurotiomycetidae</taxon>
        <taxon>Eurotiales</taxon>
        <taxon>Aspergillaceae</taxon>
        <taxon>Penicillium</taxon>
    </lineage>
</organism>
<evidence type="ECO:0000256" key="1">
    <source>
        <dbReference type="ARBA" id="ARBA00007865"/>
    </source>
</evidence>
<dbReference type="RefSeq" id="XP_056789052.1">
    <property type="nucleotide sequence ID" value="XM_056936128.1"/>
</dbReference>
<reference evidence="2" key="1">
    <citation type="submission" date="2022-12" db="EMBL/GenBank/DDBJ databases">
        <authorList>
            <person name="Petersen C."/>
        </authorList>
    </citation>
    <scope>NUCLEOTIDE SEQUENCE</scope>
    <source>
        <strain evidence="2">IBT 30728</strain>
    </source>
</reference>
<reference evidence="2" key="2">
    <citation type="journal article" date="2023" name="IMA Fungus">
        <title>Comparative genomic study of the Penicillium genus elucidates a diverse pangenome and 15 lateral gene transfer events.</title>
        <authorList>
            <person name="Petersen C."/>
            <person name="Sorensen T."/>
            <person name="Nielsen M.R."/>
            <person name="Sondergaard T.E."/>
            <person name="Sorensen J.L."/>
            <person name="Fitzpatrick D.A."/>
            <person name="Frisvad J.C."/>
            <person name="Nielsen K.L."/>
        </authorList>
    </citation>
    <scope>NUCLEOTIDE SEQUENCE</scope>
    <source>
        <strain evidence="2">IBT 30728</strain>
    </source>
</reference>
<dbReference type="Pfam" id="PF04199">
    <property type="entry name" value="Cyclase"/>
    <property type="match status" value="1"/>
</dbReference>
<dbReference type="Gene3D" id="3.50.30.50">
    <property type="entry name" value="Putative cyclase"/>
    <property type="match status" value="1"/>
</dbReference>
<dbReference type="GO" id="GO:0019441">
    <property type="term" value="P:L-tryptophan catabolic process to kynurenine"/>
    <property type="evidence" value="ECO:0007669"/>
    <property type="project" value="InterPro"/>
</dbReference>
<protein>
    <recommendedName>
        <fullName evidence="4">Cyclase</fullName>
    </recommendedName>
</protein>
<sequence>MTTAKPPFESLPLRKDGPAGNAWGLFGEHDELGMLNLLTPATTRAAAQEIKEGVRVSTDWSLDSMAVPCFGRVPFEHTLKNKAPRPVNDDILTFNTQSSSQWDGFRHFGYKDGSVFFNGCSQQDIERSTRNGVHVWVEHGGIVGRGVLLDYKAWAEAHGQEVDCFDTQSISVSTLQEVARSQRVTFQTGDILFVRTGWTQSYKQLSPVECQQLADYKTPPVIGVESSKETLRWIWENNFAAVAGDMPSFEAWPPQKPDFFLHEWLLAGWGMPIGELFDLERLSQECRQRQRWTFFFSSVPLKVPGGVASPPNGIAIF</sequence>
<dbReference type="SUPFAM" id="SSF102198">
    <property type="entry name" value="Putative cyclase"/>
    <property type="match status" value="1"/>
</dbReference>
<comment type="similarity">
    <text evidence="1">Belongs to the Cyclase 1 superfamily.</text>
</comment>
<dbReference type="PANTHER" id="PTHR34861">
    <property type="match status" value="1"/>
</dbReference>
<dbReference type="AlphaFoldDB" id="A0A9W9X3R8"/>
<gene>
    <name evidence="2" type="ORF">N7539_006526</name>
</gene>
<dbReference type="Proteomes" id="UP001148312">
    <property type="component" value="Unassembled WGS sequence"/>
</dbReference>
<evidence type="ECO:0000313" key="3">
    <source>
        <dbReference type="Proteomes" id="UP001148312"/>
    </source>
</evidence>
<dbReference type="InterPro" id="IPR037175">
    <property type="entry name" value="KFase_sf"/>
</dbReference>
<keyword evidence="3" id="KW-1185">Reference proteome</keyword>
<dbReference type="GeneID" id="81626377"/>
<name>A0A9W9X3R8_9EURO</name>
<accession>A0A9W9X3R8</accession>
<dbReference type="PANTHER" id="PTHR34861:SF11">
    <property type="entry name" value="CYCLASE"/>
    <property type="match status" value="1"/>
</dbReference>
<evidence type="ECO:0000313" key="2">
    <source>
        <dbReference type="EMBL" id="KAJ5483080.1"/>
    </source>
</evidence>
<dbReference type="InterPro" id="IPR007325">
    <property type="entry name" value="KFase/CYL"/>
</dbReference>
<comment type="caution">
    <text evidence="2">The sequence shown here is derived from an EMBL/GenBank/DDBJ whole genome shotgun (WGS) entry which is preliminary data.</text>
</comment>